<evidence type="ECO:0000313" key="2">
    <source>
        <dbReference type="Proteomes" id="UP000634136"/>
    </source>
</evidence>
<comment type="caution">
    <text evidence="1">The sequence shown here is derived from an EMBL/GenBank/DDBJ whole genome shotgun (WGS) entry which is preliminary data.</text>
</comment>
<dbReference type="GO" id="GO:0016740">
    <property type="term" value="F:transferase activity"/>
    <property type="evidence" value="ECO:0007669"/>
    <property type="project" value="UniProtKB-KW"/>
</dbReference>
<reference evidence="1" key="1">
    <citation type="submission" date="2020-09" db="EMBL/GenBank/DDBJ databases">
        <title>Genome-Enabled Discovery of Anthraquinone Biosynthesis in Senna tora.</title>
        <authorList>
            <person name="Kang S.-H."/>
            <person name="Pandey R.P."/>
            <person name="Lee C.-M."/>
            <person name="Sim J.-S."/>
            <person name="Jeong J.-T."/>
            <person name="Choi B.-S."/>
            <person name="Jung M."/>
            <person name="Ginzburg D."/>
            <person name="Zhao K."/>
            <person name="Won S.Y."/>
            <person name="Oh T.-J."/>
            <person name="Yu Y."/>
            <person name="Kim N.-H."/>
            <person name="Lee O.R."/>
            <person name="Lee T.-H."/>
            <person name="Bashyal P."/>
            <person name="Kim T.-S."/>
            <person name="Lee W.-H."/>
            <person name="Kawkins C."/>
            <person name="Kim C.-K."/>
            <person name="Kim J.S."/>
            <person name="Ahn B.O."/>
            <person name="Rhee S.Y."/>
            <person name="Sohng J.K."/>
        </authorList>
    </citation>
    <scope>NUCLEOTIDE SEQUENCE</scope>
    <source>
        <tissue evidence="1">Leaf</tissue>
    </source>
</reference>
<dbReference type="AlphaFoldDB" id="A0A834SV98"/>
<sequence>MIYEAADEDAVYKLRDLHTQQGAGRALVVLNSVKREEEGANDAWNDVDKSLWEAASVKGGTTITICDVHTHRFNDFH</sequence>
<name>A0A834SV98_9FABA</name>
<accession>A0A834SV98</accession>
<organism evidence="1 2">
    <name type="scientific">Senna tora</name>
    <dbReference type="NCBI Taxonomy" id="362788"/>
    <lineage>
        <taxon>Eukaryota</taxon>
        <taxon>Viridiplantae</taxon>
        <taxon>Streptophyta</taxon>
        <taxon>Embryophyta</taxon>
        <taxon>Tracheophyta</taxon>
        <taxon>Spermatophyta</taxon>
        <taxon>Magnoliopsida</taxon>
        <taxon>eudicotyledons</taxon>
        <taxon>Gunneridae</taxon>
        <taxon>Pentapetalae</taxon>
        <taxon>rosids</taxon>
        <taxon>fabids</taxon>
        <taxon>Fabales</taxon>
        <taxon>Fabaceae</taxon>
        <taxon>Caesalpinioideae</taxon>
        <taxon>Cassia clade</taxon>
        <taxon>Senna</taxon>
    </lineage>
</organism>
<dbReference type="Proteomes" id="UP000634136">
    <property type="component" value="Unassembled WGS sequence"/>
</dbReference>
<protein>
    <submittedName>
        <fullName evidence="1">Putative acetyltransferase</fullName>
    </submittedName>
</protein>
<proteinExistence type="predicted"/>
<keyword evidence="1" id="KW-0808">Transferase</keyword>
<dbReference type="EMBL" id="JAAIUW010000010">
    <property type="protein sequence ID" value="KAF7811163.1"/>
    <property type="molecule type" value="Genomic_DNA"/>
</dbReference>
<keyword evidence="2" id="KW-1185">Reference proteome</keyword>
<gene>
    <name evidence="1" type="ORF">G2W53_032139</name>
</gene>
<evidence type="ECO:0000313" key="1">
    <source>
        <dbReference type="EMBL" id="KAF7811163.1"/>
    </source>
</evidence>